<dbReference type="AlphaFoldDB" id="A0A941AP61"/>
<sequence>MNLRKLFELQRDLDISIALDKNLDPSTLFTDKLIGLLVEISEALNEWKGFKYWRHNTIPNKDELLEELIDSFHLTLSLGIDMNYEQKAIDSIEFRDNDFDLNIKSTVLALFHRVSTFGLTRSVGNYLYMLQTLVDLIQDLGFEWEEVEAAYENKNRINHLRQVEGY</sequence>
<proteinExistence type="predicted"/>
<dbReference type="InterPro" id="IPR016947">
    <property type="entry name" value="UCP030140"/>
</dbReference>
<dbReference type="EC" id="3.6.1.23" evidence="1"/>
<evidence type="ECO:0000313" key="2">
    <source>
        <dbReference type="Proteomes" id="UP000678228"/>
    </source>
</evidence>
<keyword evidence="2" id="KW-1185">Reference proteome</keyword>
<dbReference type="CDD" id="cd11527">
    <property type="entry name" value="NTP-PPase_dUTPase"/>
    <property type="match status" value="1"/>
</dbReference>
<evidence type="ECO:0000313" key="1">
    <source>
        <dbReference type="EMBL" id="MBP3951147.1"/>
    </source>
</evidence>
<comment type="caution">
    <text evidence="1">The sequence shown here is derived from an EMBL/GenBank/DDBJ whole genome shotgun (WGS) entry which is preliminary data.</text>
</comment>
<protein>
    <submittedName>
        <fullName evidence="1">dUTP diphosphatase</fullName>
        <ecNumber evidence="1">3.6.1.23</ecNumber>
    </submittedName>
</protein>
<dbReference type="EMBL" id="JAGKSQ010000003">
    <property type="protein sequence ID" value="MBP3951147.1"/>
    <property type="molecule type" value="Genomic_DNA"/>
</dbReference>
<keyword evidence="1" id="KW-0378">Hydrolase</keyword>
<dbReference type="Proteomes" id="UP000678228">
    <property type="component" value="Unassembled WGS sequence"/>
</dbReference>
<dbReference type="PIRSF" id="PIRSF030140">
    <property type="entry name" value="UCP030140"/>
    <property type="match status" value="1"/>
</dbReference>
<dbReference type="RefSeq" id="WP_210596844.1">
    <property type="nucleotide sequence ID" value="NZ_JAGKSQ010000003.1"/>
</dbReference>
<reference evidence="1" key="1">
    <citation type="submission" date="2021-03" db="EMBL/GenBank/DDBJ databases">
        <title>Bacillus suaedae sp. nov., isolated from Suaeda aralocaspica.</title>
        <authorList>
            <person name="Lei R.F.R."/>
        </authorList>
    </citation>
    <scope>NUCLEOTIDE SEQUENCE</scope>
    <source>
        <strain evidence="1">YZJH907-2</strain>
    </source>
</reference>
<dbReference type="SUPFAM" id="SSF101386">
    <property type="entry name" value="all-alpha NTP pyrophosphatases"/>
    <property type="match status" value="1"/>
</dbReference>
<organism evidence="1 2">
    <name type="scientific">Halalkalibacter suaedae</name>
    <dbReference type="NCBI Taxonomy" id="2822140"/>
    <lineage>
        <taxon>Bacteria</taxon>
        <taxon>Bacillati</taxon>
        <taxon>Bacillota</taxon>
        <taxon>Bacilli</taxon>
        <taxon>Bacillales</taxon>
        <taxon>Bacillaceae</taxon>
        <taxon>Halalkalibacter</taxon>
    </lineage>
</organism>
<dbReference type="GO" id="GO:0004170">
    <property type="term" value="F:dUTP diphosphatase activity"/>
    <property type="evidence" value="ECO:0007669"/>
    <property type="project" value="UniProtKB-EC"/>
</dbReference>
<dbReference type="Pfam" id="PF08761">
    <property type="entry name" value="dUTPase_2"/>
    <property type="match status" value="1"/>
</dbReference>
<gene>
    <name evidence="1" type="ORF">J7W16_08360</name>
</gene>
<accession>A0A941AP61</accession>
<dbReference type="Gene3D" id="1.10.4010.10">
    <property type="entry name" value="Type II deoxyuridine triphosphatase"/>
    <property type="match status" value="1"/>
</dbReference>
<name>A0A941AP61_9BACI</name>
<dbReference type="InterPro" id="IPR014871">
    <property type="entry name" value="dUTPase/dCTP_pyrophosphatase"/>
</dbReference>